<keyword evidence="1" id="KW-0472">Membrane</keyword>
<keyword evidence="1" id="KW-1133">Transmembrane helix</keyword>
<dbReference type="Proteomes" id="UP000887569">
    <property type="component" value="Unplaced"/>
</dbReference>
<dbReference type="AlphaFoldDB" id="A0A915CES3"/>
<keyword evidence="2" id="KW-1185">Reference proteome</keyword>
<organism evidence="2 4">
    <name type="scientific">Parascaris univalens</name>
    <name type="common">Nematode worm</name>
    <dbReference type="NCBI Taxonomy" id="6257"/>
    <lineage>
        <taxon>Eukaryota</taxon>
        <taxon>Metazoa</taxon>
        <taxon>Ecdysozoa</taxon>
        <taxon>Nematoda</taxon>
        <taxon>Chromadorea</taxon>
        <taxon>Rhabditida</taxon>
        <taxon>Spirurina</taxon>
        <taxon>Ascaridomorpha</taxon>
        <taxon>Ascaridoidea</taxon>
        <taxon>Ascarididae</taxon>
        <taxon>Parascaris</taxon>
    </lineage>
</organism>
<protein>
    <submittedName>
        <fullName evidence="3 4">Uncharacterized protein</fullName>
    </submittedName>
</protein>
<evidence type="ECO:0000256" key="1">
    <source>
        <dbReference type="SAM" id="Phobius"/>
    </source>
</evidence>
<keyword evidence="1" id="KW-0812">Transmembrane</keyword>
<evidence type="ECO:0000313" key="3">
    <source>
        <dbReference type="WBParaSite" id="PgR138_g010_t01"/>
    </source>
</evidence>
<accession>A0A915CES3</accession>
<proteinExistence type="predicted"/>
<evidence type="ECO:0000313" key="4">
    <source>
        <dbReference type="WBParaSite" id="PgR138_g010_t02"/>
    </source>
</evidence>
<reference evidence="3 4" key="1">
    <citation type="submission" date="2022-11" db="UniProtKB">
        <authorList>
            <consortium name="WormBaseParasite"/>
        </authorList>
    </citation>
    <scope>IDENTIFICATION</scope>
</reference>
<dbReference type="WBParaSite" id="PgR138_g010_t02">
    <property type="protein sequence ID" value="PgR138_g010_t02"/>
    <property type="gene ID" value="PgR138_g010"/>
</dbReference>
<sequence>MNPLEAKTSFLFPLEFPLPDSASLLSHMAINFTLTLYLLHLLTNCFAALVVYVTLELFDRIGSDPKYPLFGMVSLLRWVQRVYPCTTFPDR</sequence>
<evidence type="ECO:0000313" key="2">
    <source>
        <dbReference type="Proteomes" id="UP000887569"/>
    </source>
</evidence>
<name>A0A915CES3_PARUN</name>
<dbReference type="WBParaSite" id="PgR138_g010_t01">
    <property type="protein sequence ID" value="PgR138_g010_t01"/>
    <property type="gene ID" value="PgR138_g010"/>
</dbReference>
<feature type="transmembrane region" description="Helical" evidence="1">
    <location>
        <begin position="34"/>
        <end position="55"/>
    </location>
</feature>
<dbReference type="WBParaSite" id="PgR138_g010_t03">
    <property type="protein sequence ID" value="PgR138_g010_t03"/>
    <property type="gene ID" value="PgR138_g010"/>
</dbReference>